<dbReference type="InterPro" id="IPR007588">
    <property type="entry name" value="Znf_FLYWCH"/>
</dbReference>
<evidence type="ECO:0000256" key="2">
    <source>
        <dbReference type="ARBA" id="ARBA00022771"/>
    </source>
</evidence>
<organism evidence="5 6">
    <name type="scientific">Operophtera brumata</name>
    <name type="common">Winter moth</name>
    <name type="synonym">Phalaena brumata</name>
    <dbReference type="NCBI Taxonomy" id="104452"/>
    <lineage>
        <taxon>Eukaryota</taxon>
        <taxon>Metazoa</taxon>
        <taxon>Ecdysozoa</taxon>
        <taxon>Arthropoda</taxon>
        <taxon>Hexapoda</taxon>
        <taxon>Insecta</taxon>
        <taxon>Pterygota</taxon>
        <taxon>Neoptera</taxon>
        <taxon>Endopterygota</taxon>
        <taxon>Lepidoptera</taxon>
        <taxon>Glossata</taxon>
        <taxon>Ditrysia</taxon>
        <taxon>Geometroidea</taxon>
        <taxon>Geometridae</taxon>
        <taxon>Larentiinae</taxon>
        <taxon>Operophtera</taxon>
    </lineage>
</organism>
<dbReference type="GO" id="GO:0008270">
    <property type="term" value="F:zinc ion binding"/>
    <property type="evidence" value="ECO:0007669"/>
    <property type="project" value="UniProtKB-KW"/>
</dbReference>
<dbReference type="Pfam" id="PF04500">
    <property type="entry name" value="FLYWCH"/>
    <property type="match status" value="1"/>
</dbReference>
<proteinExistence type="predicted"/>
<evidence type="ECO:0000313" key="5">
    <source>
        <dbReference type="EMBL" id="KOB62996.1"/>
    </source>
</evidence>
<keyword evidence="2" id="KW-0863">Zinc-finger</keyword>
<evidence type="ECO:0000256" key="1">
    <source>
        <dbReference type="ARBA" id="ARBA00022723"/>
    </source>
</evidence>
<dbReference type="Gene3D" id="2.20.25.240">
    <property type="match status" value="1"/>
</dbReference>
<reference evidence="5 6" key="1">
    <citation type="journal article" date="2015" name="Genome Biol. Evol.">
        <title>The genome of winter moth (Operophtera brumata) provides a genomic perspective on sexual dimorphism and phenology.</title>
        <authorList>
            <person name="Derks M.F."/>
            <person name="Smit S."/>
            <person name="Salis L."/>
            <person name="Schijlen E."/>
            <person name="Bossers A."/>
            <person name="Mateman C."/>
            <person name="Pijl A.S."/>
            <person name="de Ridder D."/>
            <person name="Groenen M.A."/>
            <person name="Visser M.E."/>
            <person name="Megens H.J."/>
        </authorList>
    </citation>
    <scope>NUCLEOTIDE SEQUENCE [LARGE SCALE GENOMIC DNA]</scope>
    <source>
        <strain evidence="5">WM2013NL</strain>
        <tissue evidence="5">Head and thorax</tissue>
    </source>
</reference>
<evidence type="ECO:0000259" key="4">
    <source>
        <dbReference type="Pfam" id="PF04500"/>
    </source>
</evidence>
<dbReference type="EMBL" id="JTDY01009696">
    <property type="protein sequence ID" value="KOB62996.1"/>
    <property type="molecule type" value="Genomic_DNA"/>
</dbReference>
<evidence type="ECO:0000256" key="3">
    <source>
        <dbReference type="ARBA" id="ARBA00022833"/>
    </source>
</evidence>
<name>A0A0L7KIS5_OPEBR</name>
<feature type="domain" description="FLYWCH-type" evidence="4">
    <location>
        <begin position="2"/>
        <end position="51"/>
    </location>
</feature>
<keyword evidence="3" id="KW-0862">Zinc</keyword>
<keyword evidence="1" id="KW-0479">Metal-binding</keyword>
<comment type="caution">
    <text evidence="5">The sequence shown here is derived from an EMBL/GenBank/DDBJ whole genome shotgun (WGS) entry which is preliminary data.</text>
</comment>
<evidence type="ECO:0000313" key="6">
    <source>
        <dbReference type="Proteomes" id="UP000037510"/>
    </source>
</evidence>
<keyword evidence="6" id="KW-1185">Reference proteome</keyword>
<dbReference type="Proteomes" id="UP000037510">
    <property type="component" value="Unassembled WGS sequence"/>
</dbReference>
<protein>
    <submittedName>
        <fullName evidence="5">Modifier of mdg4</fullName>
    </submittedName>
</protein>
<accession>A0A0L7KIS5</accession>
<sequence length="144" mass="15911">MQGYQYSARKNPTNSRSIKRLWRCCSHSIGCRAVLYTIDDIVICVRKTHTHPPKFSNDDESYAYSKVNVSRTETSQITLELDEDKQPTEMMPTPQSALALKLPAISSPLLIAPTSSSPLRKVASSISPKLIDFTSSSSTSSISD</sequence>
<gene>
    <name evidence="5" type="ORF">OBRU01_24976</name>
</gene>
<dbReference type="AlphaFoldDB" id="A0A0L7KIS5"/>